<sequence length="93" mass="10507">MVIETVKHNNSPTPFDARVQKLKDQLIQAKVYLSLPISHGRELQLRVKEVSRTLGDASKDSDLPRNENERMKAMEQSLMKASQIQDDCATAVN</sequence>
<dbReference type="EC" id="2.4.1.43" evidence="1"/>
<gene>
    <name evidence="1" type="ORF">MtrunA17_Chr4g0076341</name>
</gene>
<dbReference type="GO" id="GO:0047262">
    <property type="term" value="F:polygalacturonate 4-alpha-galacturonosyltransferase activity"/>
    <property type="evidence" value="ECO:0007669"/>
    <property type="project" value="UniProtKB-EC"/>
</dbReference>
<dbReference type="Proteomes" id="UP000265566">
    <property type="component" value="Chromosome 4"/>
</dbReference>
<dbReference type="Pfam" id="PF25557">
    <property type="entry name" value="GAUT_1"/>
    <property type="match status" value="1"/>
</dbReference>
<proteinExistence type="predicted"/>
<accession>A0A396IJW2</accession>
<dbReference type="PANTHER" id="PTHR32116:SF7">
    <property type="entry name" value="GALACTURONOSYLTRANSFERASE 4-RELATED"/>
    <property type="match status" value="1"/>
</dbReference>
<comment type="caution">
    <text evidence="1">The sequence shown here is derived from an EMBL/GenBank/DDBJ whole genome shotgun (WGS) entry which is preliminary data.</text>
</comment>
<dbReference type="InterPro" id="IPR029993">
    <property type="entry name" value="GAUT"/>
</dbReference>
<organism evidence="1">
    <name type="scientific">Medicago truncatula</name>
    <name type="common">Barrel medic</name>
    <name type="synonym">Medicago tribuloides</name>
    <dbReference type="NCBI Taxonomy" id="3880"/>
    <lineage>
        <taxon>Eukaryota</taxon>
        <taxon>Viridiplantae</taxon>
        <taxon>Streptophyta</taxon>
        <taxon>Embryophyta</taxon>
        <taxon>Tracheophyta</taxon>
        <taxon>Spermatophyta</taxon>
        <taxon>Magnoliopsida</taxon>
        <taxon>eudicotyledons</taxon>
        <taxon>Gunneridae</taxon>
        <taxon>Pentapetalae</taxon>
        <taxon>rosids</taxon>
        <taxon>fabids</taxon>
        <taxon>Fabales</taxon>
        <taxon>Fabaceae</taxon>
        <taxon>Papilionoideae</taxon>
        <taxon>50 kb inversion clade</taxon>
        <taxon>NPAAA clade</taxon>
        <taxon>Hologalegina</taxon>
        <taxon>IRL clade</taxon>
        <taxon>Trifolieae</taxon>
        <taxon>Medicago</taxon>
    </lineage>
</organism>
<dbReference type="EMBL" id="PSQE01000004">
    <property type="protein sequence ID" value="RHN65108.1"/>
    <property type="molecule type" value="Genomic_DNA"/>
</dbReference>
<keyword evidence="1" id="KW-0328">Glycosyltransferase</keyword>
<dbReference type="PANTHER" id="PTHR32116">
    <property type="entry name" value="GALACTURONOSYLTRANSFERASE 4-RELATED"/>
    <property type="match status" value="1"/>
</dbReference>
<dbReference type="Gramene" id="rna28006">
    <property type="protein sequence ID" value="RHN65108.1"/>
    <property type="gene ID" value="gene28006"/>
</dbReference>
<name>A0A396IJW2_MEDTR</name>
<keyword evidence="1" id="KW-0808">Transferase</keyword>
<protein>
    <submittedName>
        <fullName evidence="1">Putative polygalacturonate 4-alpha-galacturonosyltransferase</fullName>
        <ecNumber evidence="1">2.4.1.43</ecNumber>
    </submittedName>
</protein>
<reference evidence="1" key="1">
    <citation type="journal article" date="2018" name="Nat. Plants">
        <title>Whole-genome landscape of Medicago truncatula symbiotic genes.</title>
        <authorList>
            <person name="Pecrix Y."/>
            <person name="Gamas P."/>
            <person name="Carrere S."/>
        </authorList>
    </citation>
    <scope>NUCLEOTIDE SEQUENCE</scope>
    <source>
        <tissue evidence="1">Leaves</tissue>
    </source>
</reference>
<evidence type="ECO:0000313" key="1">
    <source>
        <dbReference type="EMBL" id="RHN65108.1"/>
    </source>
</evidence>
<dbReference type="AlphaFoldDB" id="A0A396IJW2"/>